<comment type="similarity">
    <text evidence="1 8">Belongs to the SOS response-associated peptidase family.</text>
</comment>
<dbReference type="InterPro" id="IPR036590">
    <property type="entry name" value="SRAP-like"/>
</dbReference>
<keyword evidence="4 8" id="KW-0378">Hydrolase</keyword>
<dbReference type="GO" id="GO:0006508">
    <property type="term" value="P:proteolysis"/>
    <property type="evidence" value="ECO:0007669"/>
    <property type="project" value="UniProtKB-KW"/>
</dbReference>
<accession>A0A2G9WVH2</accession>
<gene>
    <name evidence="10" type="ORF">CJ014_13450</name>
</gene>
<feature type="region of interest" description="Disordered" evidence="9">
    <location>
        <begin position="228"/>
        <end position="259"/>
    </location>
</feature>
<reference evidence="10 11" key="1">
    <citation type="submission" date="2017-08" db="EMBL/GenBank/DDBJ databases">
        <title>Pleomorphomonas carboxidotrophicus sp. nov., a new mesophilic hydrogenogenic carboxidotroph.</title>
        <authorList>
            <person name="Esquivel-Elizondo S."/>
            <person name="Krajmalnik-Brown R."/>
            <person name="Maldonado J."/>
        </authorList>
    </citation>
    <scope>NUCLEOTIDE SEQUENCE [LARGE SCALE GENOMIC DNA]</scope>
    <source>
        <strain evidence="10 11">SVCO-16</strain>
    </source>
</reference>
<evidence type="ECO:0000256" key="6">
    <source>
        <dbReference type="ARBA" id="ARBA00023125"/>
    </source>
</evidence>
<dbReference type="EC" id="3.4.-.-" evidence="8"/>
<dbReference type="EMBL" id="NQVN01000008">
    <property type="protein sequence ID" value="PIO98707.1"/>
    <property type="molecule type" value="Genomic_DNA"/>
</dbReference>
<dbReference type="Proteomes" id="UP000231070">
    <property type="component" value="Unassembled WGS sequence"/>
</dbReference>
<keyword evidence="2 8" id="KW-0645">Protease</keyword>
<dbReference type="RefSeq" id="WP_100081002.1">
    <property type="nucleotide sequence ID" value="NZ_NQVN01000008.1"/>
</dbReference>
<dbReference type="GO" id="GO:0003697">
    <property type="term" value="F:single-stranded DNA binding"/>
    <property type="evidence" value="ECO:0007669"/>
    <property type="project" value="InterPro"/>
</dbReference>
<keyword evidence="6" id="KW-0238">DNA-binding</keyword>
<keyword evidence="11" id="KW-1185">Reference proteome</keyword>
<organism evidence="10 11">
    <name type="scientific">Pleomorphomonas carboxyditropha</name>
    <dbReference type="NCBI Taxonomy" id="2023338"/>
    <lineage>
        <taxon>Bacteria</taxon>
        <taxon>Pseudomonadati</taxon>
        <taxon>Pseudomonadota</taxon>
        <taxon>Alphaproteobacteria</taxon>
        <taxon>Hyphomicrobiales</taxon>
        <taxon>Pleomorphomonadaceae</taxon>
        <taxon>Pleomorphomonas</taxon>
    </lineage>
</organism>
<keyword evidence="3" id="KW-0227">DNA damage</keyword>
<evidence type="ECO:0000313" key="11">
    <source>
        <dbReference type="Proteomes" id="UP000231070"/>
    </source>
</evidence>
<dbReference type="PANTHER" id="PTHR13604">
    <property type="entry name" value="DC12-RELATED"/>
    <property type="match status" value="1"/>
</dbReference>
<dbReference type="OrthoDB" id="9782620at2"/>
<evidence type="ECO:0000256" key="4">
    <source>
        <dbReference type="ARBA" id="ARBA00022801"/>
    </source>
</evidence>
<dbReference type="Pfam" id="PF02586">
    <property type="entry name" value="SRAP"/>
    <property type="match status" value="1"/>
</dbReference>
<dbReference type="GO" id="GO:0016829">
    <property type="term" value="F:lyase activity"/>
    <property type="evidence" value="ECO:0007669"/>
    <property type="project" value="UniProtKB-KW"/>
</dbReference>
<dbReference type="GO" id="GO:0106300">
    <property type="term" value="P:protein-DNA covalent cross-linking repair"/>
    <property type="evidence" value="ECO:0007669"/>
    <property type="project" value="InterPro"/>
</dbReference>
<evidence type="ECO:0000313" key="10">
    <source>
        <dbReference type="EMBL" id="PIO98707.1"/>
    </source>
</evidence>
<protein>
    <recommendedName>
        <fullName evidence="8">Abasic site processing protein</fullName>
        <ecNumber evidence="8">3.4.-.-</ecNumber>
    </recommendedName>
</protein>
<dbReference type="Gene3D" id="3.90.1680.10">
    <property type="entry name" value="SOS response associated peptidase-like"/>
    <property type="match status" value="1"/>
</dbReference>
<evidence type="ECO:0000256" key="3">
    <source>
        <dbReference type="ARBA" id="ARBA00022763"/>
    </source>
</evidence>
<keyword evidence="5" id="KW-0190">Covalent protein-DNA linkage</keyword>
<name>A0A2G9WVH2_9HYPH</name>
<comment type="caution">
    <text evidence="10">The sequence shown here is derived from an EMBL/GenBank/DDBJ whole genome shotgun (WGS) entry which is preliminary data.</text>
</comment>
<dbReference type="AlphaFoldDB" id="A0A2G9WVH2"/>
<sequence>MCGRFVLIESLRAMQNLFGYRIDERFPERLLDAGRRYNIAPTQPIVAVDAGLDGVRHVRLVRWGLIPAWTKDARTQSLLFNARSETAADKPSFRTAMRHRRCLVPASGFYEWRRMGTAKMPYYIRPRDGSTMAFAGLTETWLGPDGSEIDTGAILTTSANRLMAMLHDRMPVILDPGDWDEWLDCGNRRPRDVARLLRPAADDLLEAIPVSERANSVANDDEALIAPLAEPLTVDAEPEAEKPADPTPDDEPPAQGSLF</sequence>
<evidence type="ECO:0000256" key="5">
    <source>
        <dbReference type="ARBA" id="ARBA00023124"/>
    </source>
</evidence>
<evidence type="ECO:0000256" key="9">
    <source>
        <dbReference type="SAM" id="MobiDB-lite"/>
    </source>
</evidence>
<evidence type="ECO:0000256" key="8">
    <source>
        <dbReference type="RuleBase" id="RU364100"/>
    </source>
</evidence>
<evidence type="ECO:0000256" key="7">
    <source>
        <dbReference type="ARBA" id="ARBA00023239"/>
    </source>
</evidence>
<keyword evidence="7" id="KW-0456">Lyase</keyword>
<dbReference type="SUPFAM" id="SSF143081">
    <property type="entry name" value="BB1717-like"/>
    <property type="match status" value="1"/>
</dbReference>
<dbReference type="InterPro" id="IPR003738">
    <property type="entry name" value="SRAP"/>
</dbReference>
<proteinExistence type="inferred from homology"/>
<evidence type="ECO:0000256" key="1">
    <source>
        <dbReference type="ARBA" id="ARBA00008136"/>
    </source>
</evidence>
<dbReference type="GO" id="GO:0008233">
    <property type="term" value="F:peptidase activity"/>
    <property type="evidence" value="ECO:0007669"/>
    <property type="project" value="UniProtKB-KW"/>
</dbReference>
<evidence type="ECO:0000256" key="2">
    <source>
        <dbReference type="ARBA" id="ARBA00022670"/>
    </source>
</evidence>
<dbReference type="PANTHER" id="PTHR13604:SF0">
    <property type="entry name" value="ABASIC SITE PROCESSING PROTEIN HMCES"/>
    <property type="match status" value="1"/>
</dbReference>